<comment type="caution">
    <text evidence="1">The sequence shown here is derived from an EMBL/GenBank/DDBJ whole genome shotgun (WGS) entry which is preliminary data.</text>
</comment>
<dbReference type="EMBL" id="JABMCC010000114">
    <property type="protein sequence ID" value="NUU56208.1"/>
    <property type="molecule type" value="Genomic_DNA"/>
</dbReference>
<keyword evidence="2" id="KW-1185">Reference proteome</keyword>
<protein>
    <submittedName>
        <fullName evidence="1">Uncharacterized protein</fullName>
    </submittedName>
</protein>
<accession>A0ABX2MQ98</accession>
<gene>
    <name evidence="1" type="ORF">HP548_19215</name>
</gene>
<name>A0ABX2MQ98_9BACL</name>
<organism evidence="1 2">
    <name type="scientific">Paenibacillus taichungensis</name>
    <dbReference type="NCBI Taxonomy" id="484184"/>
    <lineage>
        <taxon>Bacteria</taxon>
        <taxon>Bacillati</taxon>
        <taxon>Bacillota</taxon>
        <taxon>Bacilli</taxon>
        <taxon>Bacillales</taxon>
        <taxon>Paenibacillaceae</taxon>
        <taxon>Paenibacillus</taxon>
    </lineage>
</organism>
<evidence type="ECO:0000313" key="2">
    <source>
        <dbReference type="Proteomes" id="UP000577724"/>
    </source>
</evidence>
<dbReference type="Proteomes" id="UP000577724">
    <property type="component" value="Unassembled WGS sequence"/>
</dbReference>
<proteinExistence type="predicted"/>
<evidence type="ECO:0000313" key="1">
    <source>
        <dbReference type="EMBL" id="NUU56208.1"/>
    </source>
</evidence>
<sequence length="34" mass="3717">MKNTTLVNIKGGNHGQFGSDVMQKGVRACLRLQD</sequence>
<reference evidence="1 2" key="1">
    <citation type="submission" date="2020-05" db="EMBL/GenBank/DDBJ databases">
        <title>Genome Sequencing of Type Strains.</title>
        <authorList>
            <person name="Lemaire J.F."/>
            <person name="Inderbitzin P."/>
            <person name="Gregorio O.A."/>
            <person name="Collins S.B."/>
            <person name="Wespe N."/>
            <person name="Knight-Connoni V."/>
        </authorList>
    </citation>
    <scope>NUCLEOTIDE SEQUENCE [LARGE SCALE GENOMIC DNA]</scope>
    <source>
        <strain evidence="1 2">DSM 19942</strain>
    </source>
</reference>